<dbReference type="AlphaFoldDB" id="A0A2W7K076"/>
<gene>
    <name evidence="4" type="ORF">C8P66_12267</name>
</gene>
<feature type="chain" id="PRO_5016165610" evidence="3">
    <location>
        <begin position="24"/>
        <end position="417"/>
    </location>
</feature>
<dbReference type="RefSeq" id="WP_111399632.1">
    <property type="nucleotide sequence ID" value="NZ_QKYU01000022.1"/>
</dbReference>
<comment type="caution">
    <text evidence="4">The sequence shown here is derived from an EMBL/GenBank/DDBJ whole genome shotgun (WGS) entry which is preliminary data.</text>
</comment>
<dbReference type="Pfam" id="PF01547">
    <property type="entry name" value="SBP_bac_1"/>
    <property type="match status" value="1"/>
</dbReference>
<protein>
    <submittedName>
        <fullName evidence="4">Carbohydrate ABC transporter substrate-binding protein (CUT1 family)</fullName>
    </submittedName>
</protein>
<evidence type="ECO:0000313" key="4">
    <source>
        <dbReference type="EMBL" id="PZW41080.1"/>
    </source>
</evidence>
<dbReference type="SUPFAM" id="SSF53850">
    <property type="entry name" value="Periplasmic binding protein-like II"/>
    <property type="match status" value="1"/>
</dbReference>
<dbReference type="InterPro" id="IPR050490">
    <property type="entry name" value="Bact_solute-bd_prot1"/>
</dbReference>
<reference evidence="4 5" key="1">
    <citation type="submission" date="2018-06" db="EMBL/GenBank/DDBJ databases">
        <title>Genomic Encyclopedia of Archaeal and Bacterial Type Strains, Phase II (KMG-II): from individual species to whole genera.</title>
        <authorList>
            <person name="Goeker M."/>
        </authorList>
    </citation>
    <scope>NUCLEOTIDE SEQUENCE [LARGE SCALE GENOMIC DNA]</scope>
    <source>
        <strain evidence="4 5">DSM 24525</strain>
    </source>
</reference>
<dbReference type="PANTHER" id="PTHR43649">
    <property type="entry name" value="ARABINOSE-BINDING PROTEIN-RELATED"/>
    <property type="match status" value="1"/>
</dbReference>
<accession>A0A2W7K076</accession>
<dbReference type="EMBL" id="QKYU01000022">
    <property type="protein sequence ID" value="PZW41080.1"/>
    <property type="molecule type" value="Genomic_DNA"/>
</dbReference>
<comment type="similarity">
    <text evidence="2">Belongs to the bacterial solute-binding protein 1 family.</text>
</comment>
<dbReference type="Proteomes" id="UP000249688">
    <property type="component" value="Unassembled WGS sequence"/>
</dbReference>
<dbReference type="Gene3D" id="3.40.190.10">
    <property type="entry name" value="Periplasmic binding protein-like II"/>
    <property type="match status" value="1"/>
</dbReference>
<evidence type="ECO:0000256" key="1">
    <source>
        <dbReference type="ARBA" id="ARBA00004418"/>
    </source>
</evidence>
<name>A0A2W7K076_9PROT</name>
<comment type="subcellular location">
    <subcellularLocation>
        <location evidence="1">Periplasm</location>
    </subcellularLocation>
</comment>
<dbReference type="InterPro" id="IPR006059">
    <property type="entry name" value="SBP"/>
</dbReference>
<keyword evidence="3" id="KW-0732">Signal</keyword>
<keyword evidence="5" id="KW-1185">Reference proteome</keyword>
<sequence>MIRTTRRGALALGAATLAAPALAQTQVMVLDMPCYQLREGFGPWWHAAAEAFNQANDGLRVNLIEVPFEQHHQQLTTRFIANNPPDLCHISARFFYGFADQGFLEPLDRRLAAIGWKETDFIPAQRDMRRDGKVFAQLLLGYAYGLYYNAAMFEAAGIAPPRDLPQLLAAAKGLTRDRDGDGRTDQFGIAWPTANTSASYVYLTYLITGMGRDWVEGGKLLPREALQQALEVVQTLLRDRATPPGLDSNPARQLFWQGNAAMIIDGSWGVAYRKDSPDALKPALRVVPLPFRNQAAGPSNVLAIPADRPAARKDAAFRFLALIQSAEWQQKYGEIGGNPPARLGMLTDEARRRWPELPIFEKAAAESTGSFMPHGHEGDFNRWNAMVGEAVTAMVAGRIDAAAAAVELHRDLSSAFF</sequence>
<evidence type="ECO:0000256" key="2">
    <source>
        <dbReference type="ARBA" id="ARBA00008520"/>
    </source>
</evidence>
<proteinExistence type="inferred from homology"/>
<dbReference type="OrthoDB" id="9770625at2"/>
<evidence type="ECO:0000256" key="3">
    <source>
        <dbReference type="SAM" id="SignalP"/>
    </source>
</evidence>
<feature type="signal peptide" evidence="3">
    <location>
        <begin position="1"/>
        <end position="23"/>
    </location>
</feature>
<dbReference type="GO" id="GO:0042597">
    <property type="term" value="C:periplasmic space"/>
    <property type="evidence" value="ECO:0007669"/>
    <property type="project" value="UniProtKB-SubCell"/>
</dbReference>
<evidence type="ECO:0000313" key="5">
    <source>
        <dbReference type="Proteomes" id="UP000249688"/>
    </source>
</evidence>
<dbReference type="PANTHER" id="PTHR43649:SF12">
    <property type="entry name" value="DIACETYLCHITOBIOSE BINDING PROTEIN DASA"/>
    <property type="match status" value="1"/>
</dbReference>
<organism evidence="4 5">
    <name type="scientific">Humitalea rosea</name>
    <dbReference type="NCBI Taxonomy" id="990373"/>
    <lineage>
        <taxon>Bacteria</taxon>
        <taxon>Pseudomonadati</taxon>
        <taxon>Pseudomonadota</taxon>
        <taxon>Alphaproteobacteria</taxon>
        <taxon>Acetobacterales</taxon>
        <taxon>Roseomonadaceae</taxon>
        <taxon>Humitalea</taxon>
    </lineage>
</organism>